<dbReference type="SUPFAM" id="SSF53649">
    <property type="entry name" value="Alkaline phosphatase-like"/>
    <property type="match status" value="1"/>
</dbReference>
<accession>A0ABS7UA00</accession>
<organism evidence="2 3">
    <name type="scientific">Nocardioides mangrovi</name>
    <dbReference type="NCBI Taxonomy" id="2874580"/>
    <lineage>
        <taxon>Bacteria</taxon>
        <taxon>Bacillati</taxon>
        <taxon>Actinomycetota</taxon>
        <taxon>Actinomycetes</taxon>
        <taxon>Propionibacteriales</taxon>
        <taxon>Nocardioidaceae</taxon>
        <taxon>Nocardioides</taxon>
    </lineage>
</organism>
<dbReference type="Proteomes" id="UP000780875">
    <property type="component" value="Unassembled WGS sequence"/>
</dbReference>
<evidence type="ECO:0000256" key="1">
    <source>
        <dbReference type="SAM" id="SignalP"/>
    </source>
</evidence>
<sequence length="414" mass="45094">MTTTRRTFLRAGAAGLVFSTAAGFSPSYAATTTRKRAYVVVIDGCRPDELDSGLTPTLAGLRDAGLRFPRAQSMPVMETIPNHVMMMTGVRPDRSGVPANSIYDREMAAVRDMDQPTDITVTTLIERLNRHGLTTGTVLSKEYLYGVFGERATHRWEPQPTLPITEHAPDVFTIEAAITMHQELDPHLMFVNLGDIDRFGHADLTGTTLRLARRAALADTDAQVGRFVDALQESGAWDHAVMIVLADHSMDWSTPGKVISLSGPLAEDDLLADRVQIADNGGADLLYWTGPDNQREQAVRRMRAITTEQEGVLAAYDRTAPWLRLGPEAGDVVVFCEAGWRFSDPDPVTSNPIPGNHGHPATRSIPFFVAGGHRAVPRRTASTRMAHTVDVTPTLARFFGVGAPKGGYDGRALL</sequence>
<proteinExistence type="predicted"/>
<feature type="chain" id="PRO_5046544979" evidence="1">
    <location>
        <begin position="30"/>
        <end position="414"/>
    </location>
</feature>
<dbReference type="PROSITE" id="PS51318">
    <property type="entry name" value="TAT"/>
    <property type="match status" value="1"/>
</dbReference>
<evidence type="ECO:0000313" key="2">
    <source>
        <dbReference type="EMBL" id="MBZ5737700.1"/>
    </source>
</evidence>
<protein>
    <submittedName>
        <fullName evidence="2">Alkaline phosphatase family protein</fullName>
    </submittedName>
</protein>
<dbReference type="PANTHER" id="PTHR10151:SF120">
    <property type="entry name" value="BIS(5'-ADENOSYL)-TRIPHOSPHATASE"/>
    <property type="match status" value="1"/>
</dbReference>
<dbReference type="InterPro" id="IPR002591">
    <property type="entry name" value="Phosphodiest/P_Trfase"/>
</dbReference>
<dbReference type="RefSeq" id="WP_224122076.1">
    <property type="nucleotide sequence ID" value="NZ_JAIQZJ010000002.1"/>
</dbReference>
<name>A0ABS7UA00_9ACTN</name>
<gene>
    <name evidence="2" type="ORF">K8U61_05960</name>
</gene>
<feature type="signal peptide" evidence="1">
    <location>
        <begin position="1"/>
        <end position="29"/>
    </location>
</feature>
<dbReference type="PANTHER" id="PTHR10151">
    <property type="entry name" value="ECTONUCLEOTIDE PYROPHOSPHATASE/PHOSPHODIESTERASE"/>
    <property type="match status" value="1"/>
</dbReference>
<keyword evidence="3" id="KW-1185">Reference proteome</keyword>
<keyword evidence="1" id="KW-0732">Signal</keyword>
<dbReference type="Gene3D" id="3.40.720.10">
    <property type="entry name" value="Alkaline Phosphatase, subunit A"/>
    <property type="match status" value="1"/>
</dbReference>
<dbReference type="Pfam" id="PF01663">
    <property type="entry name" value="Phosphodiest"/>
    <property type="match status" value="1"/>
</dbReference>
<dbReference type="InterPro" id="IPR006311">
    <property type="entry name" value="TAT_signal"/>
</dbReference>
<reference evidence="2 3" key="1">
    <citation type="submission" date="2021-09" db="EMBL/GenBank/DDBJ databases">
        <title>Whole genome sequence of Nocardioides sp. GBK3QG-3.</title>
        <authorList>
            <person name="Tuo L."/>
        </authorList>
    </citation>
    <scope>NUCLEOTIDE SEQUENCE [LARGE SCALE GENOMIC DNA]</scope>
    <source>
        <strain evidence="2 3">GBK3QG-3</strain>
    </source>
</reference>
<dbReference type="EMBL" id="JAIQZJ010000002">
    <property type="protein sequence ID" value="MBZ5737700.1"/>
    <property type="molecule type" value="Genomic_DNA"/>
</dbReference>
<evidence type="ECO:0000313" key="3">
    <source>
        <dbReference type="Proteomes" id="UP000780875"/>
    </source>
</evidence>
<comment type="caution">
    <text evidence="2">The sequence shown here is derived from an EMBL/GenBank/DDBJ whole genome shotgun (WGS) entry which is preliminary data.</text>
</comment>
<dbReference type="InterPro" id="IPR017850">
    <property type="entry name" value="Alkaline_phosphatase_core_sf"/>
</dbReference>